<evidence type="ECO:0000256" key="4">
    <source>
        <dbReference type="ARBA" id="ARBA00022692"/>
    </source>
</evidence>
<feature type="transmembrane region" description="Helical" evidence="8">
    <location>
        <begin position="375"/>
        <end position="397"/>
    </location>
</feature>
<evidence type="ECO:0000259" key="9">
    <source>
        <dbReference type="PROSITE" id="PS50850"/>
    </source>
</evidence>
<feature type="transmembrane region" description="Helical" evidence="8">
    <location>
        <begin position="309"/>
        <end position="329"/>
    </location>
</feature>
<sequence length="559" mass="59034">MPGRRTGSTAPTRRSSTRTSSRSSRSPSVSSALAPLGVRVFRLLWIAGLVSNIGSWMQTVGAQWLLVEHGSPASVVALVQTAAAAPVLLLALPAGVLGEFFNRRTLLIVVQAAQFVIVLGLAWLTWAGATTPAVLLALTFLLGACSAVQLPAYQAVVPEVVPAPMIADAAVLSSVGVNVARAIGPALAGLVVAQLGVTAVFVANALSFLVFLVALVAWRGYTPKHGRPERFLDATRAGLRYVRNAGAIRGLYLRLALFLLPANGLWALLPVLASAELHLNAGGYGLLLAALGVGSVAGAFLLPPLRARFSTGVIVAASSGVFGLCTLALALLGTLWLVLLVLVVAGFAWIGVIATINGTVQSFLPVWVRTRGLSIYQLVLFGSTAIGAAATGALAGWAGVVPVLVGCGVLLVVLGVVGALRPAVDTRGKGRAIVPMPLTDLPMVQGEESPDDAADPPVLVLIRYAVPPERRADFETRMRFVGRSRRRTGARDWRLYTDREDPAVLVEAFQVGSWSEHLSQHDERMTEYDRQLLEEARALADGEPEVEHLLEAETTRRRG</sequence>
<dbReference type="EMBL" id="CP043641">
    <property type="protein sequence ID" value="QNE35892.1"/>
    <property type="molecule type" value="Genomic_DNA"/>
</dbReference>
<keyword evidence="4 8" id="KW-0812">Transmembrane</keyword>
<proteinExistence type="predicted"/>
<evidence type="ECO:0000256" key="5">
    <source>
        <dbReference type="ARBA" id="ARBA00022989"/>
    </source>
</evidence>
<evidence type="ECO:0000313" key="10">
    <source>
        <dbReference type="EMBL" id="QNE35892.1"/>
    </source>
</evidence>
<feature type="region of interest" description="Disordered" evidence="7">
    <location>
        <begin position="1"/>
        <end position="29"/>
    </location>
</feature>
<dbReference type="CDD" id="cd06173">
    <property type="entry name" value="MFS_MefA_like"/>
    <property type="match status" value="1"/>
</dbReference>
<evidence type="ECO:0000256" key="8">
    <source>
        <dbReference type="SAM" id="Phobius"/>
    </source>
</evidence>
<dbReference type="Proteomes" id="UP000515511">
    <property type="component" value="Chromosome"/>
</dbReference>
<dbReference type="InterPro" id="IPR036259">
    <property type="entry name" value="MFS_trans_sf"/>
</dbReference>
<accession>A0A7G6YBM7</accession>
<dbReference type="Pfam" id="PF05977">
    <property type="entry name" value="MFS_3"/>
    <property type="match status" value="1"/>
</dbReference>
<reference evidence="11" key="1">
    <citation type="submission" date="2019-09" db="EMBL/GenBank/DDBJ databases">
        <title>Antimicrobial potential of Antarctic Bacteria.</title>
        <authorList>
            <person name="Benaud N."/>
            <person name="Edwards R.J."/>
            <person name="Ferrari B.C."/>
        </authorList>
    </citation>
    <scope>NUCLEOTIDE SEQUENCE [LARGE SCALE GENOMIC DNA]</scope>
    <source>
        <strain evidence="11">INR9</strain>
    </source>
</reference>
<dbReference type="SUPFAM" id="SSF103473">
    <property type="entry name" value="MFS general substrate transporter"/>
    <property type="match status" value="1"/>
</dbReference>
<keyword evidence="6 8" id="KW-0472">Membrane</keyword>
<feature type="transmembrane region" description="Helical" evidence="8">
    <location>
        <begin position="403"/>
        <end position="424"/>
    </location>
</feature>
<keyword evidence="2" id="KW-0813">Transport</keyword>
<dbReference type="GO" id="GO:0022857">
    <property type="term" value="F:transmembrane transporter activity"/>
    <property type="evidence" value="ECO:0007669"/>
    <property type="project" value="InterPro"/>
</dbReference>
<feature type="transmembrane region" description="Helical" evidence="8">
    <location>
        <begin position="43"/>
        <end position="67"/>
    </location>
</feature>
<feature type="transmembrane region" description="Helical" evidence="8">
    <location>
        <begin position="251"/>
        <end position="269"/>
    </location>
</feature>
<name>A0A7G6YBM7_9MICO</name>
<feature type="transmembrane region" description="Helical" evidence="8">
    <location>
        <begin position="73"/>
        <end position="94"/>
    </location>
</feature>
<feature type="transmembrane region" description="Helical" evidence="8">
    <location>
        <begin position="106"/>
        <end position="127"/>
    </location>
</feature>
<gene>
    <name evidence="10" type="ORF">F1C12_12645</name>
</gene>
<evidence type="ECO:0000256" key="2">
    <source>
        <dbReference type="ARBA" id="ARBA00022448"/>
    </source>
</evidence>
<feature type="transmembrane region" description="Helical" evidence="8">
    <location>
        <begin position="335"/>
        <end position="354"/>
    </location>
</feature>
<organism evidence="10 11">
    <name type="scientific">Leifsonia shinshuensis</name>
    <dbReference type="NCBI Taxonomy" id="150026"/>
    <lineage>
        <taxon>Bacteria</taxon>
        <taxon>Bacillati</taxon>
        <taxon>Actinomycetota</taxon>
        <taxon>Actinomycetes</taxon>
        <taxon>Micrococcales</taxon>
        <taxon>Microbacteriaceae</taxon>
        <taxon>Leifsonia</taxon>
    </lineage>
</organism>
<keyword evidence="3" id="KW-1003">Cell membrane</keyword>
<evidence type="ECO:0000256" key="7">
    <source>
        <dbReference type="SAM" id="MobiDB-lite"/>
    </source>
</evidence>
<evidence type="ECO:0000313" key="11">
    <source>
        <dbReference type="Proteomes" id="UP000515511"/>
    </source>
</evidence>
<evidence type="ECO:0000256" key="3">
    <source>
        <dbReference type="ARBA" id="ARBA00022475"/>
    </source>
</evidence>
<dbReference type="Gene3D" id="1.20.1250.20">
    <property type="entry name" value="MFS general substrate transporter like domains"/>
    <property type="match status" value="1"/>
</dbReference>
<dbReference type="PROSITE" id="PS50850">
    <property type="entry name" value="MFS"/>
    <property type="match status" value="1"/>
</dbReference>
<evidence type="ECO:0000256" key="6">
    <source>
        <dbReference type="ARBA" id="ARBA00023136"/>
    </source>
</evidence>
<dbReference type="InterPro" id="IPR020846">
    <property type="entry name" value="MFS_dom"/>
</dbReference>
<feature type="transmembrane region" description="Helical" evidence="8">
    <location>
        <begin position="281"/>
        <end position="302"/>
    </location>
</feature>
<dbReference type="GO" id="GO:0005886">
    <property type="term" value="C:plasma membrane"/>
    <property type="evidence" value="ECO:0007669"/>
    <property type="project" value="UniProtKB-SubCell"/>
</dbReference>
<evidence type="ECO:0000256" key="1">
    <source>
        <dbReference type="ARBA" id="ARBA00004651"/>
    </source>
</evidence>
<dbReference type="PANTHER" id="PTHR23513:SF11">
    <property type="entry name" value="STAPHYLOFERRIN A TRANSPORTER"/>
    <property type="match status" value="1"/>
</dbReference>
<dbReference type="AlphaFoldDB" id="A0A7G6YBM7"/>
<protein>
    <submittedName>
        <fullName evidence="10">MFS transporter</fullName>
    </submittedName>
</protein>
<feature type="transmembrane region" description="Helical" evidence="8">
    <location>
        <begin position="195"/>
        <end position="218"/>
    </location>
</feature>
<feature type="domain" description="Major facilitator superfamily (MFS) profile" evidence="9">
    <location>
        <begin position="40"/>
        <end position="425"/>
    </location>
</feature>
<dbReference type="KEGG" id="lse:F1C12_12645"/>
<dbReference type="PANTHER" id="PTHR23513">
    <property type="entry name" value="INTEGRAL MEMBRANE EFFLUX PROTEIN-RELATED"/>
    <property type="match status" value="1"/>
</dbReference>
<comment type="subcellular location">
    <subcellularLocation>
        <location evidence="1">Cell membrane</location>
        <topology evidence="1">Multi-pass membrane protein</topology>
    </subcellularLocation>
</comment>
<dbReference type="InterPro" id="IPR010290">
    <property type="entry name" value="TM_effector"/>
</dbReference>
<keyword evidence="5 8" id="KW-1133">Transmembrane helix</keyword>